<feature type="region of interest" description="Disordered" evidence="11">
    <location>
        <begin position="482"/>
        <end position="515"/>
    </location>
</feature>
<evidence type="ECO:0000256" key="5">
    <source>
        <dbReference type="ARBA" id="ARBA00022496"/>
    </source>
</evidence>
<dbReference type="EMBL" id="OX365924">
    <property type="protein sequence ID" value="CAI4048800.1"/>
    <property type="molecule type" value="Genomic_DNA"/>
</dbReference>
<dbReference type="GO" id="GO:0008324">
    <property type="term" value="F:monoatomic cation transmembrane transporter activity"/>
    <property type="evidence" value="ECO:0007669"/>
    <property type="project" value="InterPro"/>
</dbReference>
<reference evidence="13" key="1">
    <citation type="submission" date="2022-10" db="EMBL/GenBank/DDBJ databases">
        <authorList>
            <person name="Byrne P K."/>
        </authorList>
    </citation>
    <scope>NUCLEOTIDE SEQUENCE</scope>
    <source>
        <strain evidence="13">CBS7001</strain>
    </source>
</reference>
<proteinExistence type="inferred from homology"/>
<comment type="function">
    <text evidence="10">Mitochondrial metal transporter involved in mitochondrial iron accumulation.</text>
</comment>
<evidence type="ECO:0000256" key="8">
    <source>
        <dbReference type="ARBA" id="ARBA00023065"/>
    </source>
</evidence>
<dbReference type="NCBIfam" id="TIGR01297">
    <property type="entry name" value="CDF"/>
    <property type="match status" value="1"/>
</dbReference>
<evidence type="ECO:0000313" key="13">
    <source>
        <dbReference type="EMBL" id="CAI4048800.1"/>
    </source>
</evidence>
<evidence type="ECO:0000313" key="14">
    <source>
        <dbReference type="Proteomes" id="UP001162090"/>
    </source>
</evidence>
<gene>
    <name evidence="13" type="primary">SUVC13G3090</name>
    <name evidence="13" type="ORF">SUVC_13G3090</name>
</gene>
<dbReference type="Pfam" id="PF01545">
    <property type="entry name" value="Cation_efflux"/>
    <property type="match status" value="1"/>
</dbReference>
<evidence type="ECO:0000256" key="11">
    <source>
        <dbReference type="SAM" id="MobiDB-lite"/>
    </source>
</evidence>
<dbReference type="InterPro" id="IPR002524">
    <property type="entry name" value="Cation_efflux"/>
</dbReference>
<keyword evidence="6" id="KW-0812">Transmembrane</keyword>
<evidence type="ECO:0000259" key="12">
    <source>
        <dbReference type="Pfam" id="PF01545"/>
    </source>
</evidence>
<comment type="similarity">
    <text evidence="2">Belongs to the cation diffusion facilitator (CDF) transporter (TC 2.A.4) family. SLC30A subfamily.</text>
</comment>
<sequence>MLRICVRRSCVRITLPRVCPVLLTRKATLHLSAGLNVETSSIDRSGSNKINVDVNELQKQAEIEKAAIKELEKNPHYQKLAEAFNTHDHVHLRESETEQNDTVSLGSIRDYKSNHKQEHAHGLEPSPSHLHSHSHSHGHTHSHATHNPLLVLSTEQIRKNAGVRITWVGLGVNVGIAIGKFFGGIVFHSQALFADAIHAISDMVSDLLTLLSVGLAANKPTSDYPYGYGKIETVGSLAVSTILAMAGISIGWSSLCALVGPVIPHTIIETLGSMGHAHTYSEEIIEDVTDINAAWIAAASIAAKEWIFRATRKIAIDTNSNVLMANAWHHRVDSLTSLVALVAISTGYLVNIQSLDTIGGLIVSGLIIKAGGEGMCIAMKELIDQSVSHDDPRYLEIETLVKDTLGRLISNNNSKKPYGMKELTLLSSGPNLRGHLTLEVPLQKWGNTLGINEFEIVSHHLRDVLTTDVSNLRRLDIEYVEEKESEGNEENNQVEKSQNYREIIHPEHKHGHTHS</sequence>
<evidence type="ECO:0000256" key="1">
    <source>
        <dbReference type="ARBA" id="ARBA00004141"/>
    </source>
</evidence>
<keyword evidence="8" id="KW-0406">Ion transport</keyword>
<evidence type="ECO:0000256" key="2">
    <source>
        <dbReference type="ARBA" id="ARBA00008873"/>
    </source>
</evidence>
<keyword evidence="5" id="KW-0410">Iron transport</keyword>
<keyword evidence="7" id="KW-1133">Transmembrane helix</keyword>
<keyword evidence="4" id="KW-0813">Transport</keyword>
<dbReference type="PANTHER" id="PTHR43840:SF15">
    <property type="entry name" value="MITOCHONDRIAL METAL TRANSPORTER 1-RELATED"/>
    <property type="match status" value="1"/>
</dbReference>
<evidence type="ECO:0000256" key="3">
    <source>
        <dbReference type="ARBA" id="ARBA00022434"/>
    </source>
</evidence>
<evidence type="ECO:0000256" key="7">
    <source>
        <dbReference type="ARBA" id="ARBA00022989"/>
    </source>
</evidence>
<feature type="compositionally biased region" description="Basic residues" evidence="11">
    <location>
        <begin position="130"/>
        <end position="144"/>
    </location>
</feature>
<dbReference type="GO" id="GO:0005739">
    <property type="term" value="C:mitochondrion"/>
    <property type="evidence" value="ECO:0007669"/>
    <property type="project" value="UniProtKB-ARBA"/>
</dbReference>
<dbReference type="GO" id="GO:0016020">
    <property type="term" value="C:membrane"/>
    <property type="evidence" value="ECO:0007669"/>
    <property type="project" value="UniProtKB-SubCell"/>
</dbReference>
<evidence type="ECO:0000256" key="9">
    <source>
        <dbReference type="ARBA" id="ARBA00023136"/>
    </source>
</evidence>
<keyword evidence="9" id="KW-0472">Membrane</keyword>
<dbReference type="Gene3D" id="1.20.1510.10">
    <property type="entry name" value="Cation efflux protein transmembrane domain"/>
    <property type="match status" value="1"/>
</dbReference>
<dbReference type="GO" id="GO:0006879">
    <property type="term" value="P:intracellular iron ion homeostasis"/>
    <property type="evidence" value="ECO:0007669"/>
    <property type="project" value="UniProtKB-KW"/>
</dbReference>
<dbReference type="InterPro" id="IPR027469">
    <property type="entry name" value="Cation_efflux_TMD_sf"/>
</dbReference>
<evidence type="ECO:0000256" key="6">
    <source>
        <dbReference type="ARBA" id="ARBA00022692"/>
    </source>
</evidence>
<feature type="region of interest" description="Disordered" evidence="11">
    <location>
        <begin position="115"/>
        <end position="144"/>
    </location>
</feature>
<feature type="domain" description="Cation efflux protein transmembrane" evidence="12">
    <location>
        <begin position="167"/>
        <end position="373"/>
    </location>
</feature>
<dbReference type="FunFam" id="1.20.1510.10:FF:000013">
    <property type="entry name" value="Cation efflux family protein"/>
    <property type="match status" value="1"/>
</dbReference>
<dbReference type="PANTHER" id="PTHR43840">
    <property type="entry name" value="MITOCHONDRIAL METAL TRANSPORTER 1-RELATED"/>
    <property type="match status" value="1"/>
</dbReference>
<organism evidence="13 14">
    <name type="scientific">Saccharomyces uvarum</name>
    <name type="common">Yeast</name>
    <name type="synonym">Saccharomyces bayanus var. uvarum</name>
    <dbReference type="NCBI Taxonomy" id="230603"/>
    <lineage>
        <taxon>Eukaryota</taxon>
        <taxon>Fungi</taxon>
        <taxon>Dikarya</taxon>
        <taxon>Ascomycota</taxon>
        <taxon>Saccharomycotina</taxon>
        <taxon>Saccharomycetes</taxon>
        <taxon>Saccharomycetales</taxon>
        <taxon>Saccharomycetaceae</taxon>
        <taxon>Saccharomyces</taxon>
    </lineage>
</organism>
<dbReference type="Proteomes" id="UP001162090">
    <property type="component" value="Chromosome 13"/>
</dbReference>
<comment type="subcellular location">
    <subcellularLocation>
        <location evidence="1">Membrane</location>
        <topology evidence="1">Multi-pass membrane protein</topology>
    </subcellularLocation>
</comment>
<evidence type="ECO:0000256" key="4">
    <source>
        <dbReference type="ARBA" id="ARBA00022448"/>
    </source>
</evidence>
<evidence type="ECO:0000256" key="10">
    <source>
        <dbReference type="ARBA" id="ARBA00055037"/>
    </source>
</evidence>
<accession>A0AA35NLB3</accession>
<dbReference type="SUPFAM" id="SSF161111">
    <property type="entry name" value="Cation efflux protein transmembrane domain-like"/>
    <property type="match status" value="1"/>
</dbReference>
<name>A0AA35NLB3_SACUV</name>
<dbReference type="GO" id="GO:0006826">
    <property type="term" value="P:iron ion transport"/>
    <property type="evidence" value="ECO:0007669"/>
    <property type="project" value="UniProtKB-KW"/>
</dbReference>
<dbReference type="InterPro" id="IPR050291">
    <property type="entry name" value="CDF_Transporter"/>
</dbReference>
<dbReference type="InterPro" id="IPR058533">
    <property type="entry name" value="Cation_efflux_TM"/>
</dbReference>
<keyword evidence="3" id="KW-0409">Iron storage</keyword>
<protein>
    <recommendedName>
        <fullName evidence="12">Cation efflux protein transmembrane domain-containing protein</fullName>
    </recommendedName>
</protein>
<keyword evidence="3" id="KW-0408">Iron</keyword>
<dbReference type="AlphaFoldDB" id="A0AA35NLB3"/>